<evidence type="ECO:0000256" key="1">
    <source>
        <dbReference type="SAM" id="Coils"/>
    </source>
</evidence>
<reference evidence="2 3" key="1">
    <citation type="submission" date="2020-08" db="EMBL/GenBank/DDBJ databases">
        <title>Putative novel bacterial strains isolated from necrotic wheat leaf tissues caused by Xanthomonas translucens.</title>
        <authorList>
            <person name="Tambong J.T."/>
        </authorList>
    </citation>
    <scope>NUCLEOTIDE SEQUENCE [LARGE SCALE GENOMIC DNA]</scope>
    <source>
        <strain evidence="2 3">DOAB 1069</strain>
    </source>
</reference>
<protein>
    <submittedName>
        <fullName evidence="2">Uncharacterized protein</fullName>
    </submittedName>
</protein>
<accession>A0ABR7ATN0</accession>
<feature type="coiled-coil region" evidence="1">
    <location>
        <begin position="47"/>
        <end position="81"/>
    </location>
</feature>
<evidence type="ECO:0000313" key="3">
    <source>
        <dbReference type="Proteomes" id="UP000651852"/>
    </source>
</evidence>
<sequence length="128" mass="13556">MTISTVGFSAPAFSINAAATASADAVDGEEKKLDTASEEKKISGDISDHLSVSAKRLLKRLAELQEQLRDLRARMQSAENAAYSNLAAKNSVVASFQSQITAVTGSIMLMSASLFKELDRSGGMDITV</sequence>
<proteinExistence type="predicted"/>
<comment type="caution">
    <text evidence="2">The sequence shown here is derived from an EMBL/GenBank/DDBJ whole genome shotgun (WGS) entry which is preliminary data.</text>
</comment>
<evidence type="ECO:0000313" key="2">
    <source>
        <dbReference type="EMBL" id="MBC3948282.1"/>
    </source>
</evidence>
<dbReference type="RefSeq" id="WP_095095774.1">
    <property type="nucleotide sequence ID" value="NZ_JACONW010000002.1"/>
</dbReference>
<dbReference type="Proteomes" id="UP000651852">
    <property type="component" value="Unassembled WGS sequence"/>
</dbReference>
<gene>
    <name evidence="2" type="ORF">H8S59_00650</name>
</gene>
<keyword evidence="3" id="KW-1185">Reference proteome</keyword>
<dbReference type="EMBL" id="JACONW010000002">
    <property type="protein sequence ID" value="MBC3948282.1"/>
    <property type="molecule type" value="Genomic_DNA"/>
</dbReference>
<name>A0ABR7ATN0_9PSED</name>
<organism evidence="2 3">
    <name type="scientific">Pseudomonas folii</name>
    <dbReference type="NCBI Taxonomy" id="2762593"/>
    <lineage>
        <taxon>Bacteria</taxon>
        <taxon>Pseudomonadati</taxon>
        <taxon>Pseudomonadota</taxon>
        <taxon>Gammaproteobacteria</taxon>
        <taxon>Pseudomonadales</taxon>
        <taxon>Pseudomonadaceae</taxon>
        <taxon>Pseudomonas</taxon>
    </lineage>
</organism>
<keyword evidence="1" id="KW-0175">Coiled coil</keyword>